<dbReference type="InterPro" id="IPR003010">
    <property type="entry name" value="C-N_Hydrolase"/>
</dbReference>
<dbReference type="InterPro" id="IPR050345">
    <property type="entry name" value="Aliph_Amidase/BUP"/>
</dbReference>
<keyword evidence="1" id="KW-0378">Hydrolase</keyword>
<dbReference type="Pfam" id="PF00795">
    <property type="entry name" value="CN_hydrolase"/>
    <property type="match status" value="1"/>
</dbReference>
<dbReference type="AlphaFoldDB" id="A0A383AQV3"/>
<protein>
    <recommendedName>
        <fullName evidence="2">CN hydrolase domain-containing protein</fullName>
    </recommendedName>
</protein>
<accession>A0A383AQV3</accession>
<dbReference type="PANTHER" id="PTHR43674:SF16">
    <property type="entry name" value="CARBON-NITROGEN FAMILY, PUTATIVE (AFU_ORTHOLOGUE AFUA_5G02350)-RELATED"/>
    <property type="match status" value="1"/>
</dbReference>
<dbReference type="Gene3D" id="3.60.110.10">
    <property type="entry name" value="Carbon-nitrogen hydrolase"/>
    <property type="match status" value="1"/>
</dbReference>
<organism evidence="3">
    <name type="scientific">marine metagenome</name>
    <dbReference type="NCBI Taxonomy" id="408172"/>
    <lineage>
        <taxon>unclassified sequences</taxon>
        <taxon>metagenomes</taxon>
        <taxon>ecological metagenomes</taxon>
    </lineage>
</organism>
<reference evidence="3" key="1">
    <citation type="submission" date="2018-05" db="EMBL/GenBank/DDBJ databases">
        <authorList>
            <person name="Lanie J.A."/>
            <person name="Ng W.-L."/>
            <person name="Kazmierczak K.M."/>
            <person name="Andrzejewski T.M."/>
            <person name="Davidsen T.M."/>
            <person name="Wayne K.J."/>
            <person name="Tettelin H."/>
            <person name="Glass J.I."/>
            <person name="Rusch D."/>
            <person name="Podicherti R."/>
            <person name="Tsui H.-C.T."/>
            <person name="Winkler M.E."/>
        </authorList>
    </citation>
    <scope>NUCLEOTIDE SEQUENCE</scope>
</reference>
<feature type="non-terminal residue" evidence="3">
    <location>
        <position position="250"/>
    </location>
</feature>
<feature type="domain" description="CN hydrolase" evidence="2">
    <location>
        <begin position="9"/>
        <end position="250"/>
    </location>
</feature>
<dbReference type="GO" id="GO:0016811">
    <property type="term" value="F:hydrolase activity, acting on carbon-nitrogen (but not peptide) bonds, in linear amides"/>
    <property type="evidence" value="ECO:0007669"/>
    <property type="project" value="TreeGrafter"/>
</dbReference>
<sequence length="250" mass="27552">YLILSMNDLRVATVQFQHMPSDKTANLETVCRLTAEAAGKGAELVVFPEMCITGYWHLRNLPQADLEVLAESVPEGECTQALLALAKEHDLSVGAGFIERGEDGRLFNSYVVAMPDGRTACHRKLHAFINEHISCGDQYTVFELPNGTRAGILICYDCNLGENVRINALRGVEVLIAPHQTGGCATPSPRCMGAIDVALWENRESDPEAIEAEFRGPKGREWLMKWLPARAHDNGLFLIFSNGVGRDDNE</sequence>
<feature type="non-terminal residue" evidence="3">
    <location>
        <position position="1"/>
    </location>
</feature>
<dbReference type="EMBL" id="UINC01194134">
    <property type="protein sequence ID" value="SVE10074.1"/>
    <property type="molecule type" value="Genomic_DNA"/>
</dbReference>
<proteinExistence type="predicted"/>
<evidence type="ECO:0000313" key="3">
    <source>
        <dbReference type="EMBL" id="SVE10074.1"/>
    </source>
</evidence>
<evidence type="ECO:0000259" key="2">
    <source>
        <dbReference type="PROSITE" id="PS50263"/>
    </source>
</evidence>
<dbReference type="InterPro" id="IPR036526">
    <property type="entry name" value="C-N_Hydrolase_sf"/>
</dbReference>
<dbReference type="PANTHER" id="PTHR43674">
    <property type="entry name" value="NITRILASE C965.09-RELATED"/>
    <property type="match status" value="1"/>
</dbReference>
<gene>
    <name evidence="3" type="ORF">METZ01_LOCUS462928</name>
</gene>
<evidence type="ECO:0000256" key="1">
    <source>
        <dbReference type="ARBA" id="ARBA00022801"/>
    </source>
</evidence>
<name>A0A383AQV3_9ZZZZ</name>
<dbReference type="PROSITE" id="PS50263">
    <property type="entry name" value="CN_HYDROLASE"/>
    <property type="match status" value="1"/>
</dbReference>
<dbReference type="SUPFAM" id="SSF56317">
    <property type="entry name" value="Carbon-nitrogen hydrolase"/>
    <property type="match status" value="1"/>
</dbReference>